<protein>
    <recommendedName>
        <fullName evidence="6">Phosphatidylglycerol lysyltransferase</fullName>
        <ecNumber evidence="6">2.3.2.3</ecNumber>
    </recommendedName>
    <alternativeName>
        <fullName evidence="6">Lysylphosphatidylglycerol synthase</fullName>
    </alternativeName>
</protein>
<evidence type="ECO:0000256" key="5">
    <source>
        <dbReference type="ARBA" id="ARBA00023136"/>
    </source>
</evidence>
<dbReference type="EMBL" id="JANGCH010000001">
    <property type="protein sequence ID" value="MCQ5120795.1"/>
    <property type="molecule type" value="Genomic_DNA"/>
</dbReference>
<evidence type="ECO:0000313" key="7">
    <source>
        <dbReference type="EMBL" id="MCQ5120795.1"/>
    </source>
</evidence>
<evidence type="ECO:0000256" key="4">
    <source>
        <dbReference type="ARBA" id="ARBA00022989"/>
    </source>
</evidence>
<gene>
    <name evidence="6" type="primary">mprF</name>
    <name evidence="7" type="ORF">NE663_00800</name>
</gene>
<keyword evidence="3 6" id="KW-0812">Transmembrane</keyword>
<keyword evidence="8" id="KW-1185">Reference proteome</keyword>
<keyword evidence="6" id="KW-0443">Lipid metabolism</keyword>
<evidence type="ECO:0000256" key="1">
    <source>
        <dbReference type="ARBA" id="ARBA00004651"/>
    </source>
</evidence>
<comment type="catalytic activity">
    <reaction evidence="6">
        <text>L-lysyl-tRNA(Lys) + a 1,2-diacyl-sn-glycero-3-phospho-(1'-sn-glycerol) = a 1,2-diacyl-sn-glycero-3-phospho-1'-(3'-O-L-lysyl)-sn-glycerol + tRNA(Lys)</text>
        <dbReference type="Rhea" id="RHEA:10668"/>
        <dbReference type="Rhea" id="RHEA-COMP:9696"/>
        <dbReference type="Rhea" id="RHEA-COMP:9697"/>
        <dbReference type="ChEBI" id="CHEBI:64716"/>
        <dbReference type="ChEBI" id="CHEBI:75792"/>
        <dbReference type="ChEBI" id="CHEBI:78442"/>
        <dbReference type="ChEBI" id="CHEBI:78529"/>
        <dbReference type="EC" id="2.3.2.3"/>
    </reaction>
</comment>
<keyword evidence="5 6" id="KW-0472">Membrane</keyword>
<organism evidence="7 8">
    <name type="scientific">Massilicoli timonensis</name>
    <dbReference type="NCBI Taxonomy" id="2015901"/>
    <lineage>
        <taxon>Bacteria</taxon>
        <taxon>Bacillati</taxon>
        <taxon>Bacillota</taxon>
        <taxon>Erysipelotrichia</taxon>
        <taxon>Erysipelotrichales</taxon>
        <taxon>Erysipelotrichaceae</taxon>
        <taxon>Massilicoli</taxon>
    </lineage>
</organism>
<feature type="transmembrane region" description="Helical" evidence="6">
    <location>
        <begin position="43"/>
        <end position="67"/>
    </location>
</feature>
<sequence>MKDAKNKYAINFMVIIALTLLALWFAMKDNYREVLDLIAGMKWYWLLIILLWGIVYNVIAGWIIAIFGKHYKKDYRLIDGILNGFVGSFFSGITPSATGGQFAQAYILKKQGIKVSDGASLLWTDFIVYQTTLMIYVTILYILRFTHYTDMMGVFFVLILFGYFVNICVIGALWTLALFPKLYVKLSRFLIRLLCRIKLVKDPEKLMQSWTLQLEAFTLQIKAMKHEKKMILKAAAINVLRLTVLYVLPFVTARALGIAISFDLLIDVIAISSFVSMANAFIPIPGASGGTELVFTRLFIPIVGGGANASSVMILWRFSTYHFVMLVGGLIFVYLKRKYDLEKTVIHL</sequence>
<evidence type="ECO:0000256" key="2">
    <source>
        <dbReference type="ARBA" id="ARBA00022475"/>
    </source>
</evidence>
<feature type="transmembrane region" description="Helical" evidence="6">
    <location>
        <begin position="318"/>
        <end position="335"/>
    </location>
</feature>
<keyword evidence="4 6" id="KW-1133">Transmembrane helix</keyword>
<dbReference type="Pfam" id="PF03706">
    <property type="entry name" value="LPG_synthase_TM"/>
    <property type="match status" value="1"/>
</dbReference>
<evidence type="ECO:0000256" key="3">
    <source>
        <dbReference type="ARBA" id="ARBA00022692"/>
    </source>
</evidence>
<dbReference type="NCBIfam" id="TIGR00374">
    <property type="entry name" value="flippase-like domain"/>
    <property type="match status" value="1"/>
</dbReference>
<comment type="caution">
    <text evidence="7">The sequence shown here is derived from an EMBL/GenBank/DDBJ whole genome shotgun (WGS) entry which is preliminary data.</text>
</comment>
<evidence type="ECO:0000256" key="6">
    <source>
        <dbReference type="RuleBase" id="RU363042"/>
    </source>
</evidence>
<dbReference type="PANTHER" id="PTHR37693">
    <property type="entry name" value="PHOSPHATIDYLGLYCEROL LYSYLTRANSFERASE"/>
    <property type="match status" value="1"/>
</dbReference>
<comment type="function">
    <text evidence="6">Catalyzes the transfer of a lysyl group from L-lysyl-tRNA(Lys) to membrane-bound phosphatidylglycerol (PG), which produces lysylphosphatidylglycerol (LPG), a major component of the bacterial membrane with a positive net charge. LPG synthesis contributes to bacterial virulence as it is involved in the resistance mechanism against cationic antimicrobial peptides (CAMP) produces by the host's immune system (defensins, cathelicidins) and by the competing microorganisms.</text>
</comment>
<accession>A0ABT1SI64</accession>
<dbReference type="PANTHER" id="PTHR37693:SF1">
    <property type="entry name" value="INTEGRAL MEMBRANE PROTEIN"/>
    <property type="match status" value="1"/>
</dbReference>
<feature type="transmembrane region" description="Helical" evidence="6">
    <location>
        <begin position="155"/>
        <end position="179"/>
    </location>
</feature>
<keyword evidence="2" id="KW-1003">Cell membrane</keyword>
<evidence type="ECO:0000313" key="8">
    <source>
        <dbReference type="Proteomes" id="UP001524435"/>
    </source>
</evidence>
<dbReference type="RefSeq" id="WP_102267422.1">
    <property type="nucleotide sequence ID" value="NZ_CALVCM010000010.1"/>
</dbReference>
<feature type="transmembrane region" description="Helical" evidence="6">
    <location>
        <begin position="255"/>
        <end position="282"/>
    </location>
</feature>
<proteinExistence type="inferred from homology"/>
<feature type="transmembrane region" description="Helical" evidence="6">
    <location>
        <begin position="119"/>
        <end position="143"/>
    </location>
</feature>
<dbReference type="EC" id="2.3.2.3" evidence="6"/>
<dbReference type="Proteomes" id="UP001524435">
    <property type="component" value="Unassembled WGS sequence"/>
</dbReference>
<dbReference type="InterPro" id="IPR022791">
    <property type="entry name" value="L-PG_synthase/AglD"/>
</dbReference>
<comment type="subcellular location">
    <subcellularLocation>
        <location evidence="1 6">Cell membrane</location>
        <topology evidence="1 6">Multi-pass membrane protein</topology>
    </subcellularLocation>
</comment>
<keyword evidence="6" id="KW-0046">Antibiotic resistance</keyword>
<feature type="transmembrane region" description="Helical" evidence="6">
    <location>
        <begin position="230"/>
        <end position="249"/>
    </location>
</feature>
<keyword evidence="6" id="KW-0808">Transferase</keyword>
<feature type="transmembrane region" description="Helical" evidence="6">
    <location>
        <begin position="9"/>
        <end position="27"/>
    </location>
</feature>
<name>A0ABT1SI64_9FIRM</name>
<reference evidence="7 8" key="1">
    <citation type="submission" date="2022-06" db="EMBL/GenBank/DDBJ databases">
        <title>Isolation of gut microbiota from human fecal samples.</title>
        <authorList>
            <person name="Pamer E.G."/>
            <person name="Barat B."/>
            <person name="Waligurski E."/>
            <person name="Medina S."/>
            <person name="Paddock L."/>
            <person name="Mostad J."/>
        </authorList>
    </citation>
    <scope>NUCLEOTIDE SEQUENCE [LARGE SCALE GENOMIC DNA]</scope>
    <source>
        <strain evidence="7 8">DFI.6.1</strain>
    </source>
</reference>
<comment type="similarity">
    <text evidence="6">Belongs to the LPG synthase family.</text>
</comment>